<evidence type="ECO:0000256" key="1">
    <source>
        <dbReference type="SAM" id="MobiDB-lite"/>
    </source>
</evidence>
<evidence type="ECO:0000313" key="2">
    <source>
        <dbReference type="EMBL" id="GFZ11605.1"/>
    </source>
</evidence>
<organism evidence="2 3">
    <name type="scientific">Actinidia rufa</name>
    <dbReference type="NCBI Taxonomy" id="165716"/>
    <lineage>
        <taxon>Eukaryota</taxon>
        <taxon>Viridiplantae</taxon>
        <taxon>Streptophyta</taxon>
        <taxon>Embryophyta</taxon>
        <taxon>Tracheophyta</taxon>
        <taxon>Spermatophyta</taxon>
        <taxon>Magnoliopsida</taxon>
        <taxon>eudicotyledons</taxon>
        <taxon>Gunneridae</taxon>
        <taxon>Pentapetalae</taxon>
        <taxon>asterids</taxon>
        <taxon>Ericales</taxon>
        <taxon>Actinidiaceae</taxon>
        <taxon>Actinidia</taxon>
    </lineage>
</organism>
<sequence>MEEREKPSRQKAGQKFLQGDHGQGNLGDHIIITGGFRSGVGRSAVTVACLD</sequence>
<accession>A0A7J0GLE9</accession>
<keyword evidence="3" id="KW-1185">Reference proteome</keyword>
<evidence type="ECO:0000313" key="3">
    <source>
        <dbReference type="Proteomes" id="UP000585474"/>
    </source>
</evidence>
<protein>
    <submittedName>
        <fullName evidence="2">Uncharacterized protein</fullName>
    </submittedName>
</protein>
<proteinExistence type="predicted"/>
<dbReference type="EMBL" id="BJWL01000022">
    <property type="protein sequence ID" value="GFZ11605.1"/>
    <property type="molecule type" value="Genomic_DNA"/>
</dbReference>
<gene>
    <name evidence="2" type="ORF">Acr_22g0010030</name>
</gene>
<name>A0A7J0GLE9_9ERIC</name>
<dbReference type="Proteomes" id="UP000585474">
    <property type="component" value="Unassembled WGS sequence"/>
</dbReference>
<comment type="caution">
    <text evidence="2">The sequence shown here is derived from an EMBL/GenBank/DDBJ whole genome shotgun (WGS) entry which is preliminary data.</text>
</comment>
<dbReference type="AlphaFoldDB" id="A0A7J0GLE9"/>
<feature type="region of interest" description="Disordered" evidence="1">
    <location>
        <begin position="1"/>
        <end position="24"/>
    </location>
</feature>
<reference evidence="2 3" key="1">
    <citation type="submission" date="2019-07" db="EMBL/GenBank/DDBJ databases">
        <title>De Novo Assembly of kiwifruit Actinidia rufa.</title>
        <authorList>
            <person name="Sugita-Konishi S."/>
            <person name="Sato K."/>
            <person name="Mori E."/>
            <person name="Abe Y."/>
            <person name="Kisaki G."/>
            <person name="Hamano K."/>
            <person name="Suezawa K."/>
            <person name="Otani M."/>
            <person name="Fukuda T."/>
            <person name="Manabe T."/>
            <person name="Gomi K."/>
            <person name="Tabuchi M."/>
            <person name="Akimitsu K."/>
            <person name="Kataoka I."/>
        </authorList>
    </citation>
    <scope>NUCLEOTIDE SEQUENCE [LARGE SCALE GENOMIC DNA]</scope>
    <source>
        <strain evidence="3">cv. Fuchu</strain>
    </source>
</reference>